<name>A0AAV4RGV0_CAEEX</name>
<reference evidence="1 2" key="1">
    <citation type="submission" date="2021-06" db="EMBL/GenBank/DDBJ databases">
        <title>Caerostris extrusa draft genome.</title>
        <authorList>
            <person name="Kono N."/>
            <person name="Arakawa K."/>
        </authorList>
    </citation>
    <scope>NUCLEOTIDE SEQUENCE [LARGE SCALE GENOMIC DNA]</scope>
</reference>
<organism evidence="1 2">
    <name type="scientific">Caerostris extrusa</name>
    <name type="common">Bark spider</name>
    <name type="synonym">Caerostris bankana</name>
    <dbReference type="NCBI Taxonomy" id="172846"/>
    <lineage>
        <taxon>Eukaryota</taxon>
        <taxon>Metazoa</taxon>
        <taxon>Ecdysozoa</taxon>
        <taxon>Arthropoda</taxon>
        <taxon>Chelicerata</taxon>
        <taxon>Arachnida</taxon>
        <taxon>Araneae</taxon>
        <taxon>Araneomorphae</taxon>
        <taxon>Entelegynae</taxon>
        <taxon>Araneoidea</taxon>
        <taxon>Araneidae</taxon>
        <taxon>Caerostris</taxon>
    </lineage>
</organism>
<gene>
    <name evidence="1" type="ORF">CEXT_342821</name>
</gene>
<evidence type="ECO:0000313" key="1">
    <source>
        <dbReference type="EMBL" id="GIY20710.1"/>
    </source>
</evidence>
<dbReference type="EMBL" id="BPLR01007922">
    <property type="protein sequence ID" value="GIY20710.1"/>
    <property type="molecule type" value="Genomic_DNA"/>
</dbReference>
<dbReference type="AlphaFoldDB" id="A0AAV4RGV0"/>
<sequence length="96" mass="11003">MGKNEMSSVIMVIKHSDIRFARFVNGKRIGGIFQQLPTHFKYAVKTKSKQTPTDKPSPTFCSYNTLGLFLLLLLLEMENGFDWPRLCLVISLFSPY</sequence>
<comment type="caution">
    <text evidence="1">The sequence shown here is derived from an EMBL/GenBank/DDBJ whole genome shotgun (WGS) entry which is preliminary data.</text>
</comment>
<protein>
    <submittedName>
        <fullName evidence="1">Uncharacterized protein</fullName>
    </submittedName>
</protein>
<dbReference type="Proteomes" id="UP001054945">
    <property type="component" value="Unassembled WGS sequence"/>
</dbReference>
<keyword evidence="2" id="KW-1185">Reference proteome</keyword>
<accession>A0AAV4RGV0</accession>
<proteinExistence type="predicted"/>
<evidence type="ECO:0000313" key="2">
    <source>
        <dbReference type="Proteomes" id="UP001054945"/>
    </source>
</evidence>